<feature type="binding site" evidence="6">
    <location>
        <position position="154"/>
    </location>
    <ligand>
        <name>Mg(2+)</name>
        <dbReference type="ChEBI" id="CHEBI:18420"/>
        <label>1</label>
        <note>catalytic</note>
    </ligand>
</feature>
<comment type="similarity">
    <text evidence="2">Belongs to the inositol monophosphatase superfamily.</text>
</comment>
<proteinExistence type="inferred from homology"/>
<dbReference type="OrthoDB" id="411145at2759"/>
<evidence type="ECO:0000256" key="1">
    <source>
        <dbReference type="ARBA" id="ARBA00001946"/>
    </source>
</evidence>
<sequence>MATPYSSELAVGLRTVHAASQLTKAVLRSLSNSVSAETKADDSPVTIADFAAQAVIISALHAVYPDDKFIGEESAAALRENGHLADRVWDLVQRAAAASASQHSDAQHVRPLTDCDNASLLKFPATMDEMLHVIDLGTSTSTAQGRVWVLDPVDGTATFMEGKQYAVALSLLVDGVEQVGVIGCPNLAFDPHGPLGQSRIHEDQVDAVGYGVVLSAVKGQGTFVRSMQASGLGDPRRIDLQREIAPKDLSALNFVESTIGKTSLSQAEHRQVAELLGAEWPGTVIWSQQMKYVALTLGATDVMVRLPKTKERFTYTWDHAGGHILFVEAGGVIKDFDGGDIFFGQGRRIEGDRNYGMVAALPWAFDRVRQAVGEVLERRAR</sequence>
<comment type="cofactor">
    <cofactor evidence="1 6">
        <name>Mg(2+)</name>
        <dbReference type="ChEBI" id="CHEBI:18420"/>
    </cofactor>
</comment>
<dbReference type="PANTHER" id="PTHR43200">
    <property type="entry name" value="PHOSPHATASE"/>
    <property type="match status" value="1"/>
</dbReference>
<evidence type="ECO:0000256" key="2">
    <source>
        <dbReference type="ARBA" id="ARBA00009759"/>
    </source>
</evidence>
<evidence type="ECO:0000256" key="3">
    <source>
        <dbReference type="ARBA" id="ARBA00022723"/>
    </source>
</evidence>
<feature type="binding site" evidence="6">
    <location>
        <position position="72"/>
    </location>
    <ligand>
        <name>Mg(2+)</name>
        <dbReference type="ChEBI" id="CHEBI:18420"/>
        <label>1</label>
        <note>catalytic</note>
    </ligand>
</feature>
<dbReference type="InterPro" id="IPR051090">
    <property type="entry name" value="Inositol_monoP_superfamily"/>
</dbReference>
<reference evidence="7 8" key="1">
    <citation type="journal article" date="2018" name="Front. Microbiol.">
        <title>Genome-Wide Analysis of Corynespora cassiicola Leaf Fall Disease Putative Effectors.</title>
        <authorList>
            <person name="Lopez D."/>
            <person name="Ribeiro S."/>
            <person name="Label P."/>
            <person name="Fumanal B."/>
            <person name="Venisse J.S."/>
            <person name="Kohler A."/>
            <person name="de Oliveira R.R."/>
            <person name="Labutti K."/>
            <person name="Lipzen A."/>
            <person name="Lail K."/>
            <person name="Bauer D."/>
            <person name="Ohm R.A."/>
            <person name="Barry K.W."/>
            <person name="Spatafora J."/>
            <person name="Grigoriev I.V."/>
            <person name="Martin F.M."/>
            <person name="Pujade-Renaud V."/>
        </authorList>
    </citation>
    <scope>NUCLEOTIDE SEQUENCE [LARGE SCALE GENOMIC DNA]</scope>
    <source>
        <strain evidence="7 8">Philippines</strain>
    </source>
</reference>
<accession>A0A2T2NTF9</accession>
<evidence type="ECO:0000313" key="8">
    <source>
        <dbReference type="Proteomes" id="UP000240883"/>
    </source>
</evidence>
<dbReference type="EMBL" id="KZ678133">
    <property type="protein sequence ID" value="PSN68732.1"/>
    <property type="molecule type" value="Genomic_DNA"/>
</dbReference>
<feature type="binding site" evidence="6">
    <location>
        <position position="318"/>
    </location>
    <ligand>
        <name>Mg(2+)</name>
        <dbReference type="ChEBI" id="CHEBI:18420"/>
        <label>1</label>
        <note>catalytic</note>
    </ligand>
</feature>
<dbReference type="CDD" id="cd01517">
    <property type="entry name" value="PAP_phosphatase"/>
    <property type="match status" value="1"/>
</dbReference>
<keyword evidence="5 6" id="KW-0460">Magnesium</keyword>
<keyword evidence="8" id="KW-1185">Reference proteome</keyword>
<dbReference type="SUPFAM" id="SSF56655">
    <property type="entry name" value="Carbohydrate phosphatase"/>
    <property type="match status" value="1"/>
</dbReference>
<organism evidence="7 8">
    <name type="scientific">Corynespora cassiicola Philippines</name>
    <dbReference type="NCBI Taxonomy" id="1448308"/>
    <lineage>
        <taxon>Eukaryota</taxon>
        <taxon>Fungi</taxon>
        <taxon>Dikarya</taxon>
        <taxon>Ascomycota</taxon>
        <taxon>Pezizomycotina</taxon>
        <taxon>Dothideomycetes</taxon>
        <taxon>Pleosporomycetidae</taxon>
        <taxon>Pleosporales</taxon>
        <taxon>Corynesporascaceae</taxon>
        <taxon>Corynespora</taxon>
    </lineage>
</organism>
<evidence type="ECO:0000256" key="6">
    <source>
        <dbReference type="PIRSR" id="PIRSR600760-2"/>
    </source>
</evidence>
<name>A0A2T2NTF9_CORCC</name>
<keyword evidence="3 6" id="KW-0479">Metal-binding</keyword>
<dbReference type="Pfam" id="PF00459">
    <property type="entry name" value="Inositol_P"/>
    <property type="match status" value="2"/>
</dbReference>
<dbReference type="PANTHER" id="PTHR43200:SF2">
    <property type="entry name" value="3'(2'),5'-BISPHOSPHATE NUCLEOTIDASE"/>
    <property type="match status" value="1"/>
</dbReference>
<keyword evidence="4" id="KW-0378">Hydrolase</keyword>
<evidence type="ECO:0000313" key="7">
    <source>
        <dbReference type="EMBL" id="PSN68732.1"/>
    </source>
</evidence>
<dbReference type="GO" id="GO:0008441">
    <property type="term" value="F:3'(2'),5'-bisphosphate nucleotidase activity"/>
    <property type="evidence" value="ECO:0007669"/>
    <property type="project" value="TreeGrafter"/>
</dbReference>
<dbReference type="InterPro" id="IPR000760">
    <property type="entry name" value="Inositol_monophosphatase-like"/>
</dbReference>
<evidence type="ECO:0000256" key="5">
    <source>
        <dbReference type="ARBA" id="ARBA00022842"/>
    </source>
</evidence>
<evidence type="ECO:0000256" key="4">
    <source>
        <dbReference type="ARBA" id="ARBA00022801"/>
    </source>
</evidence>
<protein>
    <submittedName>
        <fullName evidence="7">Carbohydrate phosphatase</fullName>
    </submittedName>
</protein>
<dbReference type="STRING" id="1448308.A0A2T2NTF9"/>
<dbReference type="GO" id="GO:0046872">
    <property type="term" value="F:metal ion binding"/>
    <property type="evidence" value="ECO:0007669"/>
    <property type="project" value="UniProtKB-KW"/>
</dbReference>
<dbReference type="GO" id="GO:0000103">
    <property type="term" value="P:sulfate assimilation"/>
    <property type="evidence" value="ECO:0007669"/>
    <property type="project" value="TreeGrafter"/>
</dbReference>
<dbReference type="Gene3D" id="3.30.540.10">
    <property type="entry name" value="Fructose-1,6-Bisphosphatase, subunit A, domain 1"/>
    <property type="match status" value="1"/>
</dbReference>
<gene>
    <name evidence="7" type="ORF">BS50DRAFT_323527</name>
</gene>
<dbReference type="Proteomes" id="UP000240883">
    <property type="component" value="Unassembled WGS sequence"/>
</dbReference>
<dbReference type="AlphaFoldDB" id="A0A2T2NTF9"/>
<feature type="binding site" evidence="6">
    <location>
        <position position="151"/>
    </location>
    <ligand>
        <name>Mg(2+)</name>
        <dbReference type="ChEBI" id="CHEBI:18420"/>
        <label>1</label>
        <note>catalytic</note>
    </ligand>
</feature>
<dbReference type="Gene3D" id="3.40.190.80">
    <property type="match status" value="1"/>
</dbReference>